<reference evidence="1 2" key="1">
    <citation type="journal article" date="2023" name="Plants (Basel)">
        <title>Bridging the Gap: Combining Genomics and Transcriptomics Approaches to Understand Stylosanthes scabra, an Orphan Legume from the Brazilian Caatinga.</title>
        <authorList>
            <person name="Ferreira-Neto J.R.C."/>
            <person name="da Silva M.D."/>
            <person name="Binneck E."/>
            <person name="de Melo N.F."/>
            <person name="da Silva R.H."/>
            <person name="de Melo A.L.T.M."/>
            <person name="Pandolfi V."/>
            <person name="Bustamante F.O."/>
            <person name="Brasileiro-Vidal A.C."/>
            <person name="Benko-Iseppon A.M."/>
        </authorList>
    </citation>
    <scope>NUCLEOTIDE SEQUENCE [LARGE SCALE GENOMIC DNA]</scope>
    <source>
        <tissue evidence="1">Leaves</tissue>
    </source>
</reference>
<dbReference type="EMBL" id="JASCZI010060923">
    <property type="protein sequence ID" value="MED6136816.1"/>
    <property type="molecule type" value="Genomic_DNA"/>
</dbReference>
<name>A0ABU6SKB0_9FABA</name>
<evidence type="ECO:0000313" key="2">
    <source>
        <dbReference type="Proteomes" id="UP001341840"/>
    </source>
</evidence>
<sequence>MSLMKLGKLRAKIRIELKLDHRPSFMHAATIVQHAAAAVHQPSFLLLRRRRTSSRGSFINLRSFSPSTAMPLSSFYSGAVVVSDLCRLQQLLQEVFLLQELLLRQELLLCSKRSSSELLY</sequence>
<keyword evidence="2" id="KW-1185">Reference proteome</keyword>
<organism evidence="1 2">
    <name type="scientific">Stylosanthes scabra</name>
    <dbReference type="NCBI Taxonomy" id="79078"/>
    <lineage>
        <taxon>Eukaryota</taxon>
        <taxon>Viridiplantae</taxon>
        <taxon>Streptophyta</taxon>
        <taxon>Embryophyta</taxon>
        <taxon>Tracheophyta</taxon>
        <taxon>Spermatophyta</taxon>
        <taxon>Magnoliopsida</taxon>
        <taxon>eudicotyledons</taxon>
        <taxon>Gunneridae</taxon>
        <taxon>Pentapetalae</taxon>
        <taxon>rosids</taxon>
        <taxon>fabids</taxon>
        <taxon>Fabales</taxon>
        <taxon>Fabaceae</taxon>
        <taxon>Papilionoideae</taxon>
        <taxon>50 kb inversion clade</taxon>
        <taxon>dalbergioids sensu lato</taxon>
        <taxon>Dalbergieae</taxon>
        <taxon>Pterocarpus clade</taxon>
        <taxon>Stylosanthes</taxon>
    </lineage>
</organism>
<gene>
    <name evidence="1" type="ORF">PIB30_059287</name>
</gene>
<protein>
    <submittedName>
        <fullName evidence="1">Uncharacterized protein</fullName>
    </submittedName>
</protein>
<dbReference type="Proteomes" id="UP001341840">
    <property type="component" value="Unassembled WGS sequence"/>
</dbReference>
<evidence type="ECO:0000313" key="1">
    <source>
        <dbReference type="EMBL" id="MED6136816.1"/>
    </source>
</evidence>
<comment type="caution">
    <text evidence="1">The sequence shown here is derived from an EMBL/GenBank/DDBJ whole genome shotgun (WGS) entry which is preliminary data.</text>
</comment>
<proteinExistence type="predicted"/>
<accession>A0ABU6SKB0</accession>